<feature type="transmembrane region" description="Helical" evidence="1">
    <location>
        <begin position="527"/>
        <end position="546"/>
    </location>
</feature>
<dbReference type="PROSITE" id="PS51257">
    <property type="entry name" value="PROKAR_LIPOPROTEIN"/>
    <property type="match status" value="1"/>
</dbReference>
<reference evidence="2 3" key="1">
    <citation type="journal article" date="2017" name="BMC Genomics">
        <title>Comparative genomic and phylogenomic analyses of the Bifidobacteriaceae family.</title>
        <authorList>
            <person name="Lugli G.A."/>
            <person name="Milani C."/>
            <person name="Turroni F."/>
            <person name="Duranti S."/>
            <person name="Mancabelli L."/>
            <person name="Mangifesta M."/>
            <person name="Ferrario C."/>
            <person name="Modesto M."/>
            <person name="Mattarelli P."/>
            <person name="Jiri K."/>
            <person name="van Sinderen D."/>
            <person name="Ventura M."/>
        </authorList>
    </citation>
    <scope>NUCLEOTIDE SEQUENCE [LARGE SCALE GENOMIC DNA]</scope>
    <source>
        <strain evidence="2 3">DSM 24742</strain>
    </source>
</reference>
<dbReference type="Proteomes" id="UP000216725">
    <property type="component" value="Unassembled WGS sequence"/>
</dbReference>
<protein>
    <submittedName>
        <fullName evidence="2">Glycosyltransferase</fullName>
    </submittedName>
</protein>
<keyword evidence="1" id="KW-1133">Transmembrane helix</keyword>
<feature type="transmembrane region" description="Helical" evidence="1">
    <location>
        <begin position="184"/>
        <end position="206"/>
    </location>
</feature>
<dbReference type="RefSeq" id="WP_094660967.1">
    <property type="nucleotide sequence ID" value="NZ_MWWR01000008.1"/>
</dbReference>
<keyword evidence="1" id="KW-0472">Membrane</keyword>
<keyword evidence="2" id="KW-0808">Transferase</keyword>
<dbReference type="OrthoDB" id="2062742at2"/>
<dbReference type="EMBL" id="MWWR01000008">
    <property type="protein sequence ID" value="OZG51525.1"/>
    <property type="molecule type" value="Genomic_DNA"/>
</dbReference>
<comment type="caution">
    <text evidence="2">The sequence shown here is derived from an EMBL/GenBank/DDBJ whole genome shotgun (WGS) entry which is preliminary data.</text>
</comment>
<dbReference type="GO" id="GO:0016740">
    <property type="term" value="F:transferase activity"/>
    <property type="evidence" value="ECO:0007669"/>
    <property type="project" value="UniProtKB-KW"/>
</dbReference>
<organism evidence="2 3">
    <name type="scientific">Pseudoscardovia radai</name>
    <dbReference type="NCBI Taxonomy" id="987066"/>
    <lineage>
        <taxon>Bacteria</taxon>
        <taxon>Bacillati</taxon>
        <taxon>Actinomycetota</taxon>
        <taxon>Actinomycetes</taxon>
        <taxon>Bifidobacteriales</taxon>
        <taxon>Bifidobacteriaceae</taxon>
        <taxon>Pseudoscardovia</taxon>
    </lineage>
</organism>
<feature type="transmembrane region" description="Helical" evidence="1">
    <location>
        <begin position="611"/>
        <end position="630"/>
    </location>
</feature>
<proteinExistence type="predicted"/>
<evidence type="ECO:0000256" key="1">
    <source>
        <dbReference type="SAM" id="Phobius"/>
    </source>
</evidence>
<keyword evidence="1" id="KW-0812">Transmembrane</keyword>
<feature type="transmembrane region" description="Helical" evidence="1">
    <location>
        <begin position="642"/>
        <end position="661"/>
    </location>
</feature>
<feature type="transmembrane region" description="Helical" evidence="1">
    <location>
        <begin position="387"/>
        <end position="404"/>
    </location>
</feature>
<feature type="transmembrane region" description="Helical" evidence="1">
    <location>
        <begin position="354"/>
        <end position="375"/>
    </location>
</feature>
<feature type="transmembrane region" description="Helical" evidence="1">
    <location>
        <begin position="667"/>
        <end position="686"/>
    </location>
</feature>
<feature type="transmembrane region" description="Helical" evidence="1">
    <location>
        <begin position="410"/>
        <end position="429"/>
    </location>
</feature>
<name>A0A261EXF9_9BIFI</name>
<evidence type="ECO:0000313" key="2">
    <source>
        <dbReference type="EMBL" id="OZG51525.1"/>
    </source>
</evidence>
<evidence type="ECO:0000313" key="3">
    <source>
        <dbReference type="Proteomes" id="UP000216725"/>
    </source>
</evidence>
<sequence length="759" mass="82352">MASRKHTLVLWIVAVVLIAACEIGIFNLPHWRTVGAPAVESGTPVIASGLTDNGDGTYTVTDADKATIGIPIRSASGGAAELRSVRLVPAGTGWSYSTASFKTAYGSADDSTTDTDSLTWRDLGQGVWTDAKTLTYTKIPSTQYVLAGQKSDDNRYSTWLRIDYGSQSAGAVVSLASYELNPTVPFMVSLPRLVIMLALAAFVICLRPGSALWRRRLDIDSRGHRIAIGAFIVLQSAALLAISQMTGGSHVSLATAFNSSFHHWTDPAQYQRLADALLHGRLWLDLPVDNSLQTMQNPYDFGARVSRNASTGAVYFWDHAYYQGHYYCYFGVLPALLLFAPYEAITGGWLPTWAASWTLAVAFTVFGTLFVMSFIRRFFPNASQAMAWLCLFTAMAATSMWYYVFDPSFYGVPVLMAMAVASAGLYFWIRARRDAASGRWAFAMPHDAPADGSPATCVADSSDAPAAAPAATKLSAWRMVLGTVLMAMTVGCRPQFAAMILLAIPLFWDEIRHTRQLVSRTSWRLTLAVALAALAVLVPLGAYNVARFGSPFDFGQDYNLTSYDLTSQRPSVFLLPAELFLELFQPVSLLGQFPFVQTTSTAIAAPQEPSLGGLLALVPMLAVVLLMWMARRPLRRHRAWGMALWCVALGIVVMLTDTLIGGINNRYYGDFSMLLALAAILVALALEESLRPEGRQDDAASGCATIPARVMALAAAAAVLFAAFMIGMGFFATGRYEALASTNPVLYSWVGSWFSGLTM</sequence>
<keyword evidence="3" id="KW-1185">Reference proteome</keyword>
<feature type="transmembrane region" description="Helical" evidence="1">
    <location>
        <begin position="326"/>
        <end position="342"/>
    </location>
</feature>
<gene>
    <name evidence="2" type="ORF">PSRA_1160</name>
</gene>
<dbReference type="AlphaFoldDB" id="A0A261EXF9"/>
<feature type="transmembrane region" description="Helical" evidence="1">
    <location>
        <begin position="710"/>
        <end position="732"/>
    </location>
</feature>
<accession>A0A261EXF9</accession>